<dbReference type="EMBL" id="JACIEP010000002">
    <property type="protein sequence ID" value="MBB4034810.1"/>
    <property type="molecule type" value="Genomic_DNA"/>
</dbReference>
<organism evidence="1 2">
    <name type="scientific">Dysgonomonas hofstadii</name>
    <dbReference type="NCBI Taxonomy" id="637886"/>
    <lineage>
        <taxon>Bacteria</taxon>
        <taxon>Pseudomonadati</taxon>
        <taxon>Bacteroidota</taxon>
        <taxon>Bacteroidia</taxon>
        <taxon>Bacteroidales</taxon>
        <taxon>Dysgonomonadaceae</taxon>
        <taxon>Dysgonomonas</taxon>
    </lineage>
</organism>
<keyword evidence="2" id="KW-1185">Reference proteome</keyword>
<proteinExistence type="predicted"/>
<dbReference type="AlphaFoldDB" id="A0A840CFR1"/>
<gene>
    <name evidence="1" type="ORF">GGR21_000697</name>
</gene>
<comment type="caution">
    <text evidence="1">The sequence shown here is derived from an EMBL/GenBank/DDBJ whole genome shotgun (WGS) entry which is preliminary data.</text>
</comment>
<evidence type="ECO:0000313" key="2">
    <source>
        <dbReference type="Proteomes" id="UP000555103"/>
    </source>
</evidence>
<reference evidence="1 2" key="1">
    <citation type="submission" date="2020-08" db="EMBL/GenBank/DDBJ databases">
        <title>Genomic Encyclopedia of Type Strains, Phase IV (KMG-IV): sequencing the most valuable type-strain genomes for metagenomic binning, comparative biology and taxonomic classification.</title>
        <authorList>
            <person name="Goeker M."/>
        </authorList>
    </citation>
    <scope>NUCLEOTIDE SEQUENCE [LARGE SCALE GENOMIC DNA]</scope>
    <source>
        <strain evidence="1 2">DSM 104969</strain>
    </source>
</reference>
<accession>A0A840CFR1</accession>
<evidence type="ECO:0000313" key="1">
    <source>
        <dbReference type="EMBL" id="MBB4034810.1"/>
    </source>
</evidence>
<protein>
    <submittedName>
        <fullName evidence="1">Uncharacterized protein</fullName>
    </submittedName>
</protein>
<dbReference type="RefSeq" id="WP_183305754.1">
    <property type="nucleotide sequence ID" value="NZ_JACIEP010000002.1"/>
</dbReference>
<name>A0A840CFR1_9BACT</name>
<sequence>MSPLNNSRLFHLLAESSQQHATKAAYEQAYNEFVEQLIFYCKQEVNPTLLLQNLHMLRIELNSFETVNLICESKKKCSQRPFPN</sequence>
<dbReference type="Proteomes" id="UP000555103">
    <property type="component" value="Unassembled WGS sequence"/>
</dbReference>